<evidence type="ECO:0000313" key="2">
    <source>
        <dbReference type="Proteomes" id="UP001356427"/>
    </source>
</evidence>
<dbReference type="EMBL" id="JAGTTL010001005">
    <property type="protein sequence ID" value="KAK6283337.1"/>
    <property type="molecule type" value="Genomic_DNA"/>
</dbReference>
<accession>A0AAN8K8D4</accession>
<comment type="caution">
    <text evidence="1">The sequence shown here is derived from an EMBL/GenBank/DDBJ whole genome shotgun (WGS) entry which is preliminary data.</text>
</comment>
<evidence type="ECO:0000313" key="1">
    <source>
        <dbReference type="EMBL" id="KAK6283337.1"/>
    </source>
</evidence>
<sequence length="57" mass="6224">MEGGGGAIQDELRPFQLVQTDHFLHELLKSSVINTVDIPKTKSTTGTLDQSPSRCLL</sequence>
<proteinExistence type="predicted"/>
<dbReference type="Proteomes" id="UP001356427">
    <property type="component" value="Unassembled WGS sequence"/>
</dbReference>
<keyword evidence="2" id="KW-1185">Reference proteome</keyword>
<dbReference type="AlphaFoldDB" id="A0AAN8K8D4"/>
<reference evidence="1 2" key="1">
    <citation type="submission" date="2021-04" db="EMBL/GenBank/DDBJ databases">
        <authorList>
            <person name="De Guttry C."/>
            <person name="Zahm M."/>
            <person name="Klopp C."/>
            <person name="Cabau C."/>
            <person name="Louis A."/>
            <person name="Berthelot C."/>
            <person name="Parey E."/>
            <person name="Roest Crollius H."/>
            <person name="Montfort J."/>
            <person name="Robinson-Rechavi M."/>
            <person name="Bucao C."/>
            <person name="Bouchez O."/>
            <person name="Gislard M."/>
            <person name="Lluch J."/>
            <person name="Milhes M."/>
            <person name="Lampietro C."/>
            <person name="Lopez Roques C."/>
            <person name="Donnadieu C."/>
            <person name="Braasch I."/>
            <person name="Desvignes T."/>
            <person name="Postlethwait J."/>
            <person name="Bobe J."/>
            <person name="Wedekind C."/>
            <person name="Guiguen Y."/>
        </authorList>
    </citation>
    <scope>NUCLEOTIDE SEQUENCE [LARGE SCALE GENOMIC DNA]</scope>
    <source>
        <strain evidence="1">Cs_M1</strain>
        <tissue evidence="1">Blood</tissue>
    </source>
</reference>
<gene>
    <name evidence="1" type="ORF">J4Q44_G00390730</name>
</gene>
<organism evidence="1 2">
    <name type="scientific">Coregonus suidteri</name>
    <dbReference type="NCBI Taxonomy" id="861788"/>
    <lineage>
        <taxon>Eukaryota</taxon>
        <taxon>Metazoa</taxon>
        <taxon>Chordata</taxon>
        <taxon>Craniata</taxon>
        <taxon>Vertebrata</taxon>
        <taxon>Euteleostomi</taxon>
        <taxon>Actinopterygii</taxon>
        <taxon>Neopterygii</taxon>
        <taxon>Teleostei</taxon>
        <taxon>Protacanthopterygii</taxon>
        <taxon>Salmoniformes</taxon>
        <taxon>Salmonidae</taxon>
        <taxon>Coregoninae</taxon>
        <taxon>Coregonus</taxon>
    </lineage>
</organism>
<protein>
    <submittedName>
        <fullName evidence="1">Uncharacterized protein</fullName>
    </submittedName>
</protein>
<name>A0AAN8K8D4_9TELE</name>